<keyword evidence="3" id="KW-0472">Membrane</keyword>
<keyword evidence="7" id="KW-1185">Reference proteome</keyword>
<evidence type="ECO:0000256" key="3">
    <source>
        <dbReference type="ARBA" id="ARBA00023136"/>
    </source>
</evidence>
<dbReference type="InterPro" id="IPR013649">
    <property type="entry name" value="Integrin_alpha_Ig-like_1"/>
</dbReference>
<reference evidence="6 7" key="1">
    <citation type="submission" date="2019-09" db="EMBL/GenBank/DDBJ databases">
        <title>Bird 10,000 Genomes (B10K) Project - Family phase.</title>
        <authorList>
            <person name="Zhang G."/>
        </authorList>
    </citation>
    <scope>NUCLEOTIDE SEQUENCE [LARGE SCALE GENOMIC DNA]</scope>
    <source>
        <strain evidence="6">B10K-MSB-01</strain>
    </source>
</reference>
<name>A0A7K7WR89_9AVES</name>
<dbReference type="Gene3D" id="2.60.40.1460">
    <property type="entry name" value="Integrin domains. Chain A, domain 2"/>
    <property type="match status" value="1"/>
</dbReference>
<sequence length="93" mass="10192">LLADLQLDRLKQKLARRVLLWPGGQSSWLQELALAPGQPPLCRSLTAYLRDEAEFKDKLSPIAVSLNVTLAAAQRPGALGLLLYGDTLVQEQV</sequence>
<evidence type="ECO:0000256" key="4">
    <source>
        <dbReference type="ARBA" id="ARBA00023180"/>
    </source>
</evidence>
<dbReference type="GO" id="GO:0007229">
    <property type="term" value="P:integrin-mediated signaling pathway"/>
    <property type="evidence" value="ECO:0007669"/>
    <property type="project" value="UniProtKB-KW"/>
</dbReference>
<dbReference type="Pfam" id="PF08441">
    <property type="entry name" value="Integrin_A_Ig_1"/>
    <property type="match status" value="1"/>
</dbReference>
<dbReference type="Proteomes" id="UP000531559">
    <property type="component" value="Unassembled WGS sequence"/>
</dbReference>
<feature type="domain" description="Integrin alpha first immunoglubulin-like" evidence="5">
    <location>
        <begin position="3"/>
        <end position="74"/>
    </location>
</feature>
<dbReference type="InterPro" id="IPR032695">
    <property type="entry name" value="Integrin_dom_sf"/>
</dbReference>
<dbReference type="EMBL" id="VZSV01000320">
    <property type="protein sequence ID" value="NXA55857.1"/>
    <property type="molecule type" value="Genomic_DNA"/>
</dbReference>
<gene>
    <name evidence="6" type="primary">Itga2b_2</name>
    <name evidence="6" type="ORF">NOTJUL_R15070</name>
</gene>
<comment type="caution">
    <text evidence="6">The sequence shown here is derived from an EMBL/GenBank/DDBJ whole genome shotgun (WGS) entry which is preliminary data.</text>
</comment>
<evidence type="ECO:0000256" key="1">
    <source>
        <dbReference type="ARBA" id="ARBA00004479"/>
    </source>
</evidence>
<feature type="non-terminal residue" evidence="6">
    <location>
        <position position="1"/>
    </location>
</feature>
<dbReference type="OrthoDB" id="5317514at2759"/>
<comment type="subcellular location">
    <subcellularLocation>
        <location evidence="1">Membrane</location>
        <topology evidence="1">Single-pass type I membrane protein</topology>
    </subcellularLocation>
</comment>
<organism evidence="6 7">
    <name type="scientific">Nothocercus julius</name>
    <dbReference type="NCBI Taxonomy" id="2585813"/>
    <lineage>
        <taxon>Eukaryota</taxon>
        <taxon>Metazoa</taxon>
        <taxon>Chordata</taxon>
        <taxon>Craniata</taxon>
        <taxon>Vertebrata</taxon>
        <taxon>Euteleostomi</taxon>
        <taxon>Archelosauria</taxon>
        <taxon>Archosauria</taxon>
        <taxon>Dinosauria</taxon>
        <taxon>Saurischia</taxon>
        <taxon>Theropoda</taxon>
        <taxon>Coelurosauria</taxon>
        <taxon>Aves</taxon>
        <taxon>Palaeognathae</taxon>
        <taxon>Tinamiformes</taxon>
        <taxon>Tinamidae</taxon>
        <taxon>Nothocercus</taxon>
    </lineage>
</organism>
<evidence type="ECO:0000313" key="7">
    <source>
        <dbReference type="Proteomes" id="UP000531559"/>
    </source>
</evidence>
<evidence type="ECO:0000259" key="5">
    <source>
        <dbReference type="Pfam" id="PF08441"/>
    </source>
</evidence>
<evidence type="ECO:0000313" key="6">
    <source>
        <dbReference type="EMBL" id="NXA55857.1"/>
    </source>
</evidence>
<accession>A0A7K7WR89</accession>
<protein>
    <submittedName>
        <fullName evidence="6">ITA2B protein</fullName>
    </submittedName>
</protein>
<feature type="non-terminal residue" evidence="6">
    <location>
        <position position="93"/>
    </location>
</feature>
<dbReference type="GO" id="GO:0016020">
    <property type="term" value="C:membrane"/>
    <property type="evidence" value="ECO:0007669"/>
    <property type="project" value="UniProtKB-SubCell"/>
</dbReference>
<proteinExistence type="predicted"/>
<dbReference type="AlphaFoldDB" id="A0A7K7WR89"/>
<keyword evidence="2" id="KW-0401">Integrin</keyword>
<evidence type="ECO:0000256" key="2">
    <source>
        <dbReference type="ARBA" id="ARBA00023037"/>
    </source>
</evidence>
<keyword evidence="4" id="KW-0325">Glycoprotein</keyword>
<dbReference type="SUPFAM" id="SSF69179">
    <property type="entry name" value="Integrin domains"/>
    <property type="match status" value="1"/>
</dbReference>